<keyword evidence="1" id="KW-0808">Transferase</keyword>
<dbReference type="RefSeq" id="WP_179517269.1">
    <property type="nucleotide sequence ID" value="NZ_JACCAC010000001.1"/>
</dbReference>
<reference evidence="1 2" key="1">
    <citation type="submission" date="2020-07" db="EMBL/GenBank/DDBJ databases">
        <title>Sequencing the genomes of 1000 actinobacteria strains.</title>
        <authorList>
            <person name="Klenk H.-P."/>
        </authorList>
    </citation>
    <scope>NUCLEOTIDE SEQUENCE [LARGE SCALE GENOMIC DNA]</scope>
    <source>
        <strain evidence="1 2">DSM 24552</strain>
    </source>
</reference>
<organism evidence="1 2">
    <name type="scientific">Nocardioides perillae</name>
    <dbReference type="NCBI Taxonomy" id="1119534"/>
    <lineage>
        <taxon>Bacteria</taxon>
        <taxon>Bacillati</taxon>
        <taxon>Actinomycetota</taxon>
        <taxon>Actinomycetes</taxon>
        <taxon>Propionibacteriales</taxon>
        <taxon>Nocardioidaceae</taxon>
        <taxon>Nocardioides</taxon>
    </lineage>
</organism>
<gene>
    <name evidence="1" type="ORF">BJ989_001003</name>
</gene>
<dbReference type="SUPFAM" id="SSF53756">
    <property type="entry name" value="UDP-Glycosyltransferase/glycogen phosphorylase"/>
    <property type="match status" value="1"/>
</dbReference>
<evidence type="ECO:0000313" key="2">
    <source>
        <dbReference type="Proteomes" id="UP000544110"/>
    </source>
</evidence>
<dbReference type="EMBL" id="JACCAC010000001">
    <property type="protein sequence ID" value="NYG54699.1"/>
    <property type="molecule type" value="Genomic_DNA"/>
</dbReference>
<dbReference type="Pfam" id="PF13692">
    <property type="entry name" value="Glyco_trans_1_4"/>
    <property type="match status" value="1"/>
</dbReference>
<keyword evidence="2" id="KW-1185">Reference proteome</keyword>
<comment type="caution">
    <text evidence="1">The sequence shown here is derived from an EMBL/GenBank/DDBJ whole genome shotgun (WGS) entry which is preliminary data.</text>
</comment>
<dbReference type="CDD" id="cd03801">
    <property type="entry name" value="GT4_PimA-like"/>
    <property type="match status" value="1"/>
</dbReference>
<name>A0A7Y9RV60_9ACTN</name>
<accession>A0A7Y9RV60</accession>
<evidence type="ECO:0000313" key="1">
    <source>
        <dbReference type="EMBL" id="NYG54699.1"/>
    </source>
</evidence>
<protein>
    <submittedName>
        <fullName evidence="1">Glycosyltransferase involved in cell wall biosynthesis</fullName>
    </submittedName>
</protein>
<dbReference type="GO" id="GO:0016740">
    <property type="term" value="F:transferase activity"/>
    <property type="evidence" value="ECO:0007669"/>
    <property type="project" value="UniProtKB-KW"/>
</dbReference>
<dbReference type="PANTHER" id="PTHR12526">
    <property type="entry name" value="GLYCOSYLTRANSFERASE"/>
    <property type="match status" value="1"/>
</dbReference>
<dbReference type="AlphaFoldDB" id="A0A7Y9RV60"/>
<proteinExistence type="predicted"/>
<sequence length="346" mass="37687">MPAYYRTPAYAAMAEEFAARTGGSTLVCYQVRRAARERAEWFYTADAEFPFDYYFVQPDFRYVAGRKMPAAPGGRLLLRYRPTHVFTAGWDTPLSLAASTWARWAGVHLGVWVESSPLTSKHDNLLLNAARRRFLRPATFAVVPTDASRAHVDRLAGRHVRSRLLLNPVDLGRLPDQFSEAGARVIFLGDLTRRKGFDVLLQAATVLRVRDIEVHAWGRDIEGLAAVADDVTIHGAAPLPEILPMLRSTDVLVIPSRVDPAPLTYSEALALGLRVVVSETIAYAGHASTTVGAVVSDCSSPAALIGAIEAALTSRRPDPESSREVTPRHFGTTVVDALLGSTQDAG</sequence>
<dbReference type="Gene3D" id="3.40.50.2000">
    <property type="entry name" value="Glycogen Phosphorylase B"/>
    <property type="match status" value="2"/>
</dbReference>
<dbReference type="Proteomes" id="UP000544110">
    <property type="component" value="Unassembled WGS sequence"/>
</dbReference>